<comment type="caution">
    <text evidence="1">The sequence shown here is derived from an EMBL/GenBank/DDBJ whole genome shotgun (WGS) entry which is preliminary data.</text>
</comment>
<accession>A0A9P6FIV6</accession>
<dbReference type="AlphaFoldDB" id="A0A9P6FIV6"/>
<proteinExistence type="predicted"/>
<gene>
    <name evidence="1" type="ORF">BGW38_009071</name>
</gene>
<dbReference type="OrthoDB" id="10021044at2759"/>
<feature type="non-terminal residue" evidence="1">
    <location>
        <position position="312"/>
    </location>
</feature>
<organism evidence="1 2">
    <name type="scientific">Lunasporangiospora selenospora</name>
    <dbReference type="NCBI Taxonomy" id="979761"/>
    <lineage>
        <taxon>Eukaryota</taxon>
        <taxon>Fungi</taxon>
        <taxon>Fungi incertae sedis</taxon>
        <taxon>Mucoromycota</taxon>
        <taxon>Mortierellomycotina</taxon>
        <taxon>Mortierellomycetes</taxon>
        <taxon>Mortierellales</taxon>
        <taxon>Mortierellaceae</taxon>
        <taxon>Lunasporangiospora</taxon>
    </lineage>
</organism>
<name>A0A9P6FIV6_9FUNG</name>
<dbReference type="Proteomes" id="UP000780801">
    <property type="component" value="Unassembled WGS sequence"/>
</dbReference>
<reference evidence="1" key="1">
    <citation type="journal article" date="2020" name="Fungal Divers.">
        <title>Resolving the Mortierellaceae phylogeny through synthesis of multi-gene phylogenetics and phylogenomics.</title>
        <authorList>
            <person name="Vandepol N."/>
            <person name="Liber J."/>
            <person name="Desiro A."/>
            <person name="Na H."/>
            <person name="Kennedy M."/>
            <person name="Barry K."/>
            <person name="Grigoriev I.V."/>
            <person name="Miller A.N."/>
            <person name="O'Donnell K."/>
            <person name="Stajich J.E."/>
            <person name="Bonito G."/>
        </authorList>
    </citation>
    <scope>NUCLEOTIDE SEQUENCE</scope>
    <source>
        <strain evidence="1">KOD1015</strain>
    </source>
</reference>
<evidence type="ECO:0000313" key="2">
    <source>
        <dbReference type="Proteomes" id="UP000780801"/>
    </source>
</evidence>
<keyword evidence="2" id="KW-1185">Reference proteome</keyword>
<protein>
    <submittedName>
        <fullName evidence="1">Uncharacterized protein</fullName>
    </submittedName>
</protein>
<evidence type="ECO:0000313" key="1">
    <source>
        <dbReference type="EMBL" id="KAF9559923.1"/>
    </source>
</evidence>
<sequence>MRSSQRKGRSFSVTFSEQNLGILDNILAPCLNKANITETAQEIYRRMRNGHAERPVSLECQVVSKTLVQDDPPLEDCLESSVLTINTQYFWVLLSPRHSQIDCIFVGSEIEASHDICVPRPKCPEDDDGSTPIHFQSWYHDEMPSMFEEGAIVRWSVPESEGSFSSVHYIKRWPVYTHKQNKALMDILRYSSAAAYLNIPIPKTWLLDEPTTPKNPTTPEPGIGDSMKAIGEGMKAIGEGWSAISNALANKVTETVKREVCLGFERYEHVVTALAAKGVHQEHFVEIVDALIKSAQPRVPDIQDMKDAMVVL</sequence>
<dbReference type="EMBL" id="JAABOA010006506">
    <property type="protein sequence ID" value="KAF9559923.1"/>
    <property type="molecule type" value="Genomic_DNA"/>
</dbReference>